<accession>A0A7G7CM30</accession>
<dbReference type="Pfam" id="PF13672">
    <property type="entry name" value="PP2C_2"/>
    <property type="match status" value="1"/>
</dbReference>
<feature type="transmembrane region" description="Helical" evidence="2">
    <location>
        <begin position="302"/>
        <end position="322"/>
    </location>
</feature>
<evidence type="ECO:0000256" key="1">
    <source>
        <dbReference type="SAM" id="MobiDB-lite"/>
    </source>
</evidence>
<protein>
    <submittedName>
        <fullName evidence="4">Serine/threonine-protein phosphatase</fullName>
    </submittedName>
</protein>
<keyword evidence="2" id="KW-0472">Membrane</keyword>
<gene>
    <name evidence="4" type="ORF">H0194_05880</name>
</gene>
<keyword evidence="2" id="KW-0812">Transmembrane</keyword>
<dbReference type="AlphaFoldDB" id="A0A7G7CM30"/>
<dbReference type="InterPro" id="IPR001932">
    <property type="entry name" value="PPM-type_phosphatase-like_dom"/>
</dbReference>
<evidence type="ECO:0000259" key="3">
    <source>
        <dbReference type="PROSITE" id="PS51746"/>
    </source>
</evidence>
<dbReference type="PROSITE" id="PS51746">
    <property type="entry name" value="PPM_2"/>
    <property type="match status" value="1"/>
</dbReference>
<feature type="region of interest" description="Disordered" evidence="1">
    <location>
        <begin position="422"/>
        <end position="445"/>
    </location>
</feature>
<reference evidence="4 5" key="1">
    <citation type="submission" date="2020-07" db="EMBL/GenBank/DDBJ databases">
        <title>Complete genome and description of Corynebacterium incognita strain Marseille-Q3630 sp. nov.</title>
        <authorList>
            <person name="Boxberger M."/>
        </authorList>
    </citation>
    <scope>NUCLEOTIDE SEQUENCE [LARGE SCALE GENOMIC DNA]</scope>
    <source>
        <strain evidence="4 5">Marseille-Q3630</strain>
    </source>
</reference>
<keyword evidence="5" id="KW-1185">Reference proteome</keyword>
<dbReference type="KEGG" id="cik:H0194_05880"/>
<keyword evidence="2" id="KW-1133">Transmembrane helix</keyword>
<dbReference type="InterPro" id="IPR036457">
    <property type="entry name" value="PPM-type-like_dom_sf"/>
</dbReference>
<organism evidence="4 5">
    <name type="scientific">Corynebacterium incognita</name>
    <dbReference type="NCBI Taxonomy" id="2754725"/>
    <lineage>
        <taxon>Bacteria</taxon>
        <taxon>Bacillati</taxon>
        <taxon>Actinomycetota</taxon>
        <taxon>Actinomycetes</taxon>
        <taxon>Mycobacteriales</taxon>
        <taxon>Corynebacteriaceae</taxon>
        <taxon>Corynebacterium</taxon>
    </lineage>
</organism>
<evidence type="ECO:0000313" key="5">
    <source>
        <dbReference type="Proteomes" id="UP000515743"/>
    </source>
</evidence>
<dbReference type="CDD" id="cd00143">
    <property type="entry name" value="PP2Cc"/>
    <property type="match status" value="1"/>
</dbReference>
<dbReference type="SMART" id="SM00332">
    <property type="entry name" value="PP2Cc"/>
    <property type="match status" value="1"/>
</dbReference>
<sequence>MTALQLNFTAASDTGLVRSNNEDAAYAGPHLLVLADGMGGHAAGEVASQMMVSHLEHLDRDPEDNDMLALVGSAADDANASIAEHVKTHPETEGMGTTCIAMMFDGTQFGVCHVGDSRGYRLRGGTLEQFTIDDTYVQKLVDEGQLDPDEVSSHPQKSIILKAYAGHPVDPTLFLLDAQPGDRILLCSDGLSDPVTASTIETTLAEGTPDTAARKLVELALRSGGPDNVTVVVADVVEAHNNPRPTTAPVMAGALNVNKDHLESSRPDTAASRAAALQNRPQVIEPKVDEVDDDEEPKRFRWVPLVLAIVVLAALTGGGLWAKNYLANNYYVSVEAEDSLVIRQGADFSIFGKDLNKVYQDSCLTKEGSVQLVEPEADCTSFTLQDLQPSVRESAKSLPSGSYDEIQAQLTRLAENALPVCVSGDDKDKKKGDLKSPGVDCREAE</sequence>
<dbReference type="RefSeq" id="WP_185175036.1">
    <property type="nucleotide sequence ID" value="NZ_CP059404.1"/>
</dbReference>
<dbReference type="Proteomes" id="UP000515743">
    <property type="component" value="Chromosome"/>
</dbReference>
<evidence type="ECO:0000313" key="4">
    <source>
        <dbReference type="EMBL" id="QNE88646.1"/>
    </source>
</evidence>
<dbReference type="Gene3D" id="3.60.40.10">
    <property type="entry name" value="PPM-type phosphatase domain"/>
    <property type="match status" value="1"/>
</dbReference>
<proteinExistence type="predicted"/>
<name>A0A7G7CM30_9CORY</name>
<dbReference type="EMBL" id="CP059404">
    <property type="protein sequence ID" value="QNE88646.1"/>
    <property type="molecule type" value="Genomic_DNA"/>
</dbReference>
<dbReference type="SUPFAM" id="SSF81606">
    <property type="entry name" value="PP2C-like"/>
    <property type="match status" value="1"/>
</dbReference>
<dbReference type="SMART" id="SM00331">
    <property type="entry name" value="PP2C_SIG"/>
    <property type="match status" value="1"/>
</dbReference>
<feature type="domain" description="PPM-type phosphatase" evidence="3">
    <location>
        <begin position="7"/>
        <end position="236"/>
    </location>
</feature>
<feature type="compositionally biased region" description="Basic and acidic residues" evidence="1">
    <location>
        <begin position="424"/>
        <end position="445"/>
    </location>
</feature>
<evidence type="ECO:0000256" key="2">
    <source>
        <dbReference type="SAM" id="Phobius"/>
    </source>
</evidence>